<dbReference type="VEuPathDB" id="ToxoDB:TGMAS_261040"/>
<feature type="chain" id="PRO_5001814775" description="Transmembrane protein" evidence="2">
    <location>
        <begin position="17"/>
        <end position="223"/>
    </location>
</feature>
<comment type="caution">
    <text evidence="3">The sequence shown here is derived from an EMBL/GenBank/DDBJ whole genome shotgun (WGS) entry which is preliminary data.</text>
</comment>
<dbReference type="Proteomes" id="UP000028821">
    <property type="component" value="Unassembled WGS sequence"/>
</dbReference>
<sequence length="223" mass="24780">MRSYKILLQLPPVCLAVSQLAFSPDIQGAPVVHLSHLVEASGAAAFTSEGENHEAQHLSSDLFPPYTKQNRRGTSFGDAATSSASNTATASKDAHFVAEEPSADDSSPGRPTLPKTLVLYMMDTLWVSLPRRDLATSSLTTSNARPLTSSEAREWAEADENMRLNLLQKWRDVQSDSSRRAAWIKHRRFILSKKRKPTKYRPEPDVLAMLQKELIFGARQEGF</sequence>
<gene>
    <name evidence="3" type="ORF">TGMAS_261040</name>
</gene>
<accession>A0A086QRT3</accession>
<evidence type="ECO:0000313" key="4">
    <source>
        <dbReference type="Proteomes" id="UP000028821"/>
    </source>
</evidence>
<dbReference type="EMBL" id="AEXC02000927">
    <property type="protein sequence ID" value="KFH15315.1"/>
    <property type="molecule type" value="Genomic_DNA"/>
</dbReference>
<feature type="region of interest" description="Disordered" evidence="1">
    <location>
        <begin position="48"/>
        <end position="92"/>
    </location>
</feature>
<proteinExistence type="predicted"/>
<organism evidence="3 4">
    <name type="scientific">Toxoplasma gondii MAS</name>
    <dbReference type="NCBI Taxonomy" id="943118"/>
    <lineage>
        <taxon>Eukaryota</taxon>
        <taxon>Sar</taxon>
        <taxon>Alveolata</taxon>
        <taxon>Apicomplexa</taxon>
        <taxon>Conoidasida</taxon>
        <taxon>Coccidia</taxon>
        <taxon>Eucoccidiorida</taxon>
        <taxon>Eimeriorina</taxon>
        <taxon>Sarcocystidae</taxon>
        <taxon>Toxoplasma</taxon>
    </lineage>
</organism>
<keyword evidence="2" id="KW-0732">Signal</keyword>
<name>A0A086QRT3_TOXGO</name>
<evidence type="ECO:0000256" key="1">
    <source>
        <dbReference type="SAM" id="MobiDB-lite"/>
    </source>
</evidence>
<evidence type="ECO:0000313" key="3">
    <source>
        <dbReference type="EMBL" id="KFH15315.1"/>
    </source>
</evidence>
<feature type="compositionally biased region" description="Low complexity" evidence="1">
    <location>
        <begin position="79"/>
        <end position="91"/>
    </location>
</feature>
<evidence type="ECO:0000256" key="2">
    <source>
        <dbReference type="SAM" id="SignalP"/>
    </source>
</evidence>
<evidence type="ECO:0008006" key="5">
    <source>
        <dbReference type="Google" id="ProtNLM"/>
    </source>
</evidence>
<reference evidence="3 4" key="1">
    <citation type="submission" date="2014-04" db="EMBL/GenBank/DDBJ databases">
        <authorList>
            <person name="Sibley D."/>
            <person name="Venepally P."/>
            <person name="Karamycheva S."/>
            <person name="Hadjithomas M."/>
            <person name="Khan A."/>
            <person name="Brunk B."/>
            <person name="Roos D."/>
            <person name="Caler E."/>
            <person name="Lorenzi H."/>
        </authorList>
    </citation>
    <scope>NUCLEOTIDE SEQUENCE [LARGE SCALE GENOMIC DNA]</scope>
    <source>
        <strain evidence="3 4">MAS</strain>
    </source>
</reference>
<protein>
    <recommendedName>
        <fullName evidence="5">Transmembrane protein</fullName>
    </recommendedName>
</protein>
<feature type="signal peptide" evidence="2">
    <location>
        <begin position="1"/>
        <end position="16"/>
    </location>
</feature>
<dbReference type="OrthoDB" id="329901at2759"/>
<dbReference type="AlphaFoldDB" id="A0A086QRT3"/>